<keyword evidence="1 5" id="KW-0349">Heme</keyword>
<dbReference type="PROSITE" id="PS50255">
    <property type="entry name" value="CYTOCHROME_B5_2"/>
    <property type="match status" value="1"/>
</dbReference>
<dbReference type="SUPFAM" id="SSF55856">
    <property type="entry name" value="Cytochrome b5-like heme/steroid binding domain"/>
    <property type="match status" value="1"/>
</dbReference>
<proteinExistence type="inferred from homology"/>
<reference evidence="9" key="2">
    <citation type="submission" date="2012-06" db="EMBL/GenBank/DDBJ databases">
        <title>Comparative genomic analyses of Aspergillus oryzae 3.042 and A. oryzae RIB40 for soy-sauce fermentation.</title>
        <authorList>
            <person name="Zhao G."/>
            <person name="Hou L."/>
            <person name="Wang C."/>
            <person name="Cao X."/>
        </authorList>
    </citation>
    <scope>NUCLEOTIDE SEQUENCE [LARGE SCALE GENOMIC DNA]</scope>
    <source>
        <strain evidence="9">3.042</strain>
    </source>
</reference>
<dbReference type="InterPro" id="IPR050668">
    <property type="entry name" value="Cytochrome_b5"/>
</dbReference>
<dbReference type="InterPro" id="IPR001199">
    <property type="entry name" value="Cyt_B5-like_heme/steroid-bd"/>
</dbReference>
<comment type="similarity">
    <text evidence="4 5">Belongs to the cytochrome b5 family.</text>
</comment>
<dbReference type="Proteomes" id="UP000002812">
    <property type="component" value="Unassembled WGS sequence"/>
</dbReference>
<dbReference type="GO" id="GO:0020037">
    <property type="term" value="F:heme binding"/>
    <property type="evidence" value="ECO:0007669"/>
    <property type="project" value="UniProtKB-UniRule"/>
</dbReference>
<name>I8IN20_ASPO3</name>
<feature type="region of interest" description="Disordered" evidence="6">
    <location>
        <begin position="92"/>
        <end position="112"/>
    </location>
</feature>
<evidence type="ECO:0000256" key="1">
    <source>
        <dbReference type="ARBA" id="ARBA00022617"/>
    </source>
</evidence>
<dbReference type="Pfam" id="PF00173">
    <property type="entry name" value="Cyt-b5"/>
    <property type="match status" value="1"/>
</dbReference>
<dbReference type="SMART" id="SM01117">
    <property type="entry name" value="Cyt-b5"/>
    <property type="match status" value="1"/>
</dbReference>
<dbReference type="GO" id="GO:0016020">
    <property type="term" value="C:membrane"/>
    <property type="evidence" value="ECO:0007669"/>
    <property type="project" value="TreeGrafter"/>
</dbReference>
<dbReference type="PROSITE" id="PS00191">
    <property type="entry name" value="CYTOCHROME_B5_1"/>
    <property type="match status" value="1"/>
</dbReference>
<evidence type="ECO:0000256" key="2">
    <source>
        <dbReference type="ARBA" id="ARBA00022723"/>
    </source>
</evidence>
<gene>
    <name evidence="8" type="ORF">Ao3042_03039</name>
</gene>
<comment type="caution">
    <text evidence="8">The sequence shown here is derived from an EMBL/GenBank/DDBJ whole genome shotgun (WGS) entry which is preliminary data.</text>
</comment>
<dbReference type="AlphaFoldDB" id="I8IN20"/>
<evidence type="ECO:0000256" key="4">
    <source>
        <dbReference type="ARBA" id="ARBA00038168"/>
    </source>
</evidence>
<dbReference type="InterPro" id="IPR018506">
    <property type="entry name" value="Cyt_B5_heme-BS"/>
</dbReference>
<dbReference type="InterPro" id="IPR036400">
    <property type="entry name" value="Cyt_B5-like_heme/steroid_sf"/>
</dbReference>
<evidence type="ECO:0000256" key="6">
    <source>
        <dbReference type="SAM" id="MobiDB-lite"/>
    </source>
</evidence>
<dbReference type="OrthoDB" id="260519at2759"/>
<evidence type="ECO:0000259" key="7">
    <source>
        <dbReference type="PROSITE" id="PS50255"/>
    </source>
</evidence>
<dbReference type="GO" id="GO:0046872">
    <property type="term" value="F:metal ion binding"/>
    <property type="evidence" value="ECO:0007669"/>
    <property type="project" value="UniProtKB-UniRule"/>
</dbReference>
<protein>
    <recommendedName>
        <fullName evidence="7">Cytochrome b5 heme-binding domain-containing protein</fullName>
    </recommendedName>
</protein>
<dbReference type="PANTHER" id="PTHR19359">
    <property type="entry name" value="CYTOCHROME B5"/>
    <property type="match status" value="1"/>
</dbReference>
<feature type="domain" description="Cytochrome b5 heme-binding" evidence="7">
    <location>
        <begin position="10"/>
        <end position="91"/>
    </location>
</feature>
<sequence length="112" mass="12825">MYSKKNKAVLPYISPDQVSKRNGVDNSEIWLVIDDIVYDCTSFLSGHPGGEAVLRRFAGFDCSWQYHAIHGERRKVFANKSLEKLRVGWTEGVSNPYSKPECNPYSKPEWVE</sequence>
<dbReference type="EMBL" id="AKHY01000113">
    <property type="protein sequence ID" value="EIT80596.1"/>
    <property type="molecule type" value="Genomic_DNA"/>
</dbReference>
<dbReference type="PANTHER" id="PTHR19359:SF95">
    <property type="entry name" value="CYTOCHROME B5 TYPE B"/>
    <property type="match status" value="1"/>
</dbReference>
<accession>I8IN20</accession>
<reference evidence="8 9" key="1">
    <citation type="journal article" date="2012" name="Eukaryot. Cell">
        <title>Draft genome sequence of Aspergillus oryzae strain 3.042.</title>
        <authorList>
            <person name="Zhao G."/>
            <person name="Yao Y."/>
            <person name="Qi W."/>
            <person name="Wang C."/>
            <person name="Hou L."/>
            <person name="Zeng B."/>
            <person name="Cao X."/>
        </authorList>
    </citation>
    <scope>NUCLEOTIDE SEQUENCE [LARGE SCALE GENOMIC DNA]</scope>
    <source>
        <strain evidence="8 9">3.042</strain>
    </source>
</reference>
<evidence type="ECO:0000256" key="3">
    <source>
        <dbReference type="ARBA" id="ARBA00023004"/>
    </source>
</evidence>
<keyword evidence="2 5" id="KW-0479">Metal-binding</keyword>
<evidence type="ECO:0000313" key="8">
    <source>
        <dbReference type="EMBL" id="EIT80596.1"/>
    </source>
</evidence>
<evidence type="ECO:0000256" key="5">
    <source>
        <dbReference type="RuleBase" id="RU362121"/>
    </source>
</evidence>
<keyword evidence="3 5" id="KW-0408">Iron</keyword>
<dbReference type="HOGENOM" id="CLU_2145327_0_0_1"/>
<dbReference type="PRINTS" id="PR00363">
    <property type="entry name" value="CYTOCHROMEB5"/>
</dbReference>
<evidence type="ECO:0000313" key="9">
    <source>
        <dbReference type="Proteomes" id="UP000002812"/>
    </source>
</evidence>
<organism evidence="8 9">
    <name type="scientific">Aspergillus oryzae (strain 3.042)</name>
    <name type="common">Yellow koji mold</name>
    <dbReference type="NCBI Taxonomy" id="1160506"/>
    <lineage>
        <taxon>Eukaryota</taxon>
        <taxon>Fungi</taxon>
        <taxon>Dikarya</taxon>
        <taxon>Ascomycota</taxon>
        <taxon>Pezizomycotina</taxon>
        <taxon>Eurotiomycetes</taxon>
        <taxon>Eurotiomycetidae</taxon>
        <taxon>Eurotiales</taxon>
        <taxon>Aspergillaceae</taxon>
        <taxon>Aspergillus</taxon>
        <taxon>Aspergillus subgen. Circumdati</taxon>
    </lineage>
</organism>
<dbReference type="Gene3D" id="3.10.120.10">
    <property type="entry name" value="Cytochrome b5-like heme/steroid binding domain"/>
    <property type="match status" value="1"/>
</dbReference>